<gene>
    <name evidence="2" type="ORF">NTEN_LOCUS4374</name>
</gene>
<evidence type="ECO:0000313" key="2">
    <source>
        <dbReference type="EMBL" id="CAA9998080.1"/>
    </source>
</evidence>
<proteinExistence type="predicted"/>
<keyword evidence="3" id="KW-1185">Reference proteome</keyword>
<evidence type="ECO:0000313" key="3">
    <source>
        <dbReference type="Proteomes" id="UP000479000"/>
    </source>
</evidence>
<dbReference type="Proteomes" id="UP000479000">
    <property type="component" value="Unassembled WGS sequence"/>
</dbReference>
<name>A0A6H5G5R8_9HEMI</name>
<sequence length="53" mass="6175">MESNGSVSHEGPRNMKMKQFKFTLLRPTLGPVFTAPPRHRSRSMRQHVLSTFY</sequence>
<dbReference type="EMBL" id="CADCXU010006518">
    <property type="protein sequence ID" value="CAA9998080.1"/>
    <property type="molecule type" value="Genomic_DNA"/>
</dbReference>
<reference evidence="2 3" key="1">
    <citation type="submission" date="2020-02" db="EMBL/GenBank/DDBJ databases">
        <authorList>
            <person name="Ferguson B K."/>
        </authorList>
    </citation>
    <scope>NUCLEOTIDE SEQUENCE [LARGE SCALE GENOMIC DNA]</scope>
</reference>
<accession>A0A6H5G5R8</accession>
<organism evidence="2 3">
    <name type="scientific">Nesidiocoris tenuis</name>
    <dbReference type="NCBI Taxonomy" id="355587"/>
    <lineage>
        <taxon>Eukaryota</taxon>
        <taxon>Metazoa</taxon>
        <taxon>Ecdysozoa</taxon>
        <taxon>Arthropoda</taxon>
        <taxon>Hexapoda</taxon>
        <taxon>Insecta</taxon>
        <taxon>Pterygota</taxon>
        <taxon>Neoptera</taxon>
        <taxon>Paraneoptera</taxon>
        <taxon>Hemiptera</taxon>
        <taxon>Heteroptera</taxon>
        <taxon>Panheteroptera</taxon>
        <taxon>Cimicomorpha</taxon>
        <taxon>Miridae</taxon>
        <taxon>Dicyphina</taxon>
        <taxon>Nesidiocoris</taxon>
    </lineage>
</organism>
<feature type="region of interest" description="Disordered" evidence="1">
    <location>
        <begin position="31"/>
        <end position="53"/>
    </location>
</feature>
<protein>
    <submittedName>
        <fullName evidence="2">Uncharacterized protein</fullName>
    </submittedName>
</protein>
<dbReference type="AlphaFoldDB" id="A0A6H5G5R8"/>
<feature type="non-terminal residue" evidence="2">
    <location>
        <position position="53"/>
    </location>
</feature>
<evidence type="ECO:0000256" key="1">
    <source>
        <dbReference type="SAM" id="MobiDB-lite"/>
    </source>
</evidence>